<dbReference type="CDD" id="cd02440">
    <property type="entry name" value="AdoMet_MTases"/>
    <property type="match status" value="1"/>
</dbReference>
<keyword evidence="6 12" id="KW-0489">Methyltransferase</keyword>
<evidence type="ECO:0000256" key="7">
    <source>
        <dbReference type="ARBA" id="ARBA00022679"/>
    </source>
</evidence>
<comment type="caution">
    <text evidence="12">The sequence shown here is derived from an EMBL/GenBank/DDBJ whole genome shotgun (WGS) entry which is preliminary data.</text>
</comment>
<organism evidence="12 13">
    <name type="scientific">Streptomyces alkaliterrae</name>
    <dbReference type="NCBI Taxonomy" id="2213162"/>
    <lineage>
        <taxon>Bacteria</taxon>
        <taxon>Bacillati</taxon>
        <taxon>Actinomycetota</taxon>
        <taxon>Actinomycetes</taxon>
        <taxon>Kitasatosporales</taxon>
        <taxon>Streptomycetaceae</taxon>
        <taxon>Streptomyces</taxon>
    </lineage>
</organism>
<dbReference type="InterPro" id="IPR029063">
    <property type="entry name" value="SAM-dependent_MTases_sf"/>
</dbReference>
<dbReference type="EMBL" id="JABJWZ010000468">
    <property type="protein sequence ID" value="MBB1256819.1"/>
    <property type="molecule type" value="Genomic_DNA"/>
</dbReference>
<dbReference type="GO" id="GO:0032259">
    <property type="term" value="P:methylation"/>
    <property type="evidence" value="ECO:0007669"/>
    <property type="project" value="UniProtKB-KW"/>
</dbReference>
<evidence type="ECO:0000256" key="3">
    <source>
        <dbReference type="ARBA" id="ARBA00011890"/>
    </source>
</evidence>
<protein>
    <recommendedName>
        <fullName evidence="4">Protein-L-isoaspartate O-methyltransferase</fullName>
        <ecNumber evidence="3">2.1.1.77</ecNumber>
    </recommendedName>
    <alternativeName>
        <fullName evidence="11">L-isoaspartyl protein carboxyl methyltransferase</fullName>
    </alternativeName>
    <alternativeName>
        <fullName evidence="9">Protein L-isoaspartyl methyltransferase</fullName>
    </alternativeName>
    <alternativeName>
        <fullName evidence="10">Protein-beta-aspartate methyltransferase</fullName>
    </alternativeName>
</protein>
<dbReference type="EC" id="2.1.1.77" evidence="3"/>
<evidence type="ECO:0000256" key="5">
    <source>
        <dbReference type="ARBA" id="ARBA00022490"/>
    </source>
</evidence>
<evidence type="ECO:0000256" key="10">
    <source>
        <dbReference type="ARBA" id="ARBA00031323"/>
    </source>
</evidence>
<dbReference type="GO" id="GO:0004719">
    <property type="term" value="F:protein-L-isoaspartate (D-aspartate) O-methyltransferase activity"/>
    <property type="evidence" value="ECO:0007669"/>
    <property type="project" value="UniProtKB-EC"/>
</dbReference>
<evidence type="ECO:0000256" key="6">
    <source>
        <dbReference type="ARBA" id="ARBA00022603"/>
    </source>
</evidence>
<dbReference type="GO" id="GO:0005737">
    <property type="term" value="C:cytoplasm"/>
    <property type="evidence" value="ECO:0007669"/>
    <property type="project" value="UniProtKB-SubCell"/>
</dbReference>
<reference evidence="13" key="1">
    <citation type="submission" date="2020-05" db="EMBL/GenBank/DDBJ databases">
        <title>Classification of alakaliphilic streptomycetes isolated from an alkaline soil next to Lonar Crater, India and a proposal for the recognition of Streptomyces alkaliterrae sp. nov.</title>
        <authorList>
            <person name="Golinska P."/>
        </authorList>
    </citation>
    <scope>NUCLEOTIDE SEQUENCE [LARGE SCALE GENOMIC DNA]</scope>
    <source>
        <strain evidence="13">OF3</strain>
    </source>
</reference>
<name>A0A7W3WQT8_9ACTN</name>
<dbReference type="Proteomes" id="UP000525686">
    <property type="component" value="Unassembled WGS sequence"/>
</dbReference>
<evidence type="ECO:0000313" key="12">
    <source>
        <dbReference type="EMBL" id="MBB1256819.1"/>
    </source>
</evidence>
<dbReference type="SUPFAM" id="SSF53335">
    <property type="entry name" value="S-adenosyl-L-methionine-dependent methyltransferases"/>
    <property type="match status" value="1"/>
</dbReference>
<keyword evidence="5" id="KW-0963">Cytoplasm</keyword>
<dbReference type="Pfam" id="PF01135">
    <property type="entry name" value="PCMT"/>
    <property type="match status" value="1"/>
</dbReference>
<evidence type="ECO:0000256" key="1">
    <source>
        <dbReference type="ARBA" id="ARBA00004496"/>
    </source>
</evidence>
<evidence type="ECO:0000256" key="8">
    <source>
        <dbReference type="ARBA" id="ARBA00022691"/>
    </source>
</evidence>
<proteinExistence type="inferred from homology"/>
<dbReference type="PANTHER" id="PTHR11579:SF0">
    <property type="entry name" value="PROTEIN-L-ISOASPARTATE(D-ASPARTATE) O-METHYLTRANSFERASE"/>
    <property type="match status" value="1"/>
</dbReference>
<dbReference type="InterPro" id="IPR000682">
    <property type="entry name" value="PCMT"/>
</dbReference>
<dbReference type="AlphaFoldDB" id="A0A7W3WQT8"/>
<evidence type="ECO:0000256" key="2">
    <source>
        <dbReference type="ARBA" id="ARBA00005369"/>
    </source>
</evidence>
<evidence type="ECO:0000313" key="13">
    <source>
        <dbReference type="Proteomes" id="UP000525686"/>
    </source>
</evidence>
<comment type="subcellular location">
    <subcellularLocation>
        <location evidence="1">Cytoplasm</location>
    </subcellularLocation>
</comment>
<keyword evidence="7 12" id="KW-0808">Transferase</keyword>
<evidence type="ECO:0000256" key="11">
    <source>
        <dbReference type="ARBA" id="ARBA00031350"/>
    </source>
</evidence>
<evidence type="ECO:0000256" key="9">
    <source>
        <dbReference type="ARBA" id="ARBA00030757"/>
    </source>
</evidence>
<comment type="similarity">
    <text evidence="2">Belongs to the methyltransferase superfamily. L-isoaspartyl/D-aspartyl protein methyltransferase family.</text>
</comment>
<evidence type="ECO:0000256" key="4">
    <source>
        <dbReference type="ARBA" id="ARBA00013346"/>
    </source>
</evidence>
<sequence length="375" mass="40633">MVRSGALSSDWLPTFAAVDRAAFLPDRIWPFDVTRQSSGVLVERATAPDAWYAAADGDVPIVTQWDDGRHRGDDPGHVATSSSSMPSVVWSLLRELSVENGMKVLDVGTGTGETAGALTHRLGHARVTTVEVDAAVSAHARERLCRLGLYPEVVVGDAVEGPLPGGPYDRVLATVGVREVPEAWIGQTRDGAIVLAPWGTHFTTGDAMVRLSVKGGVASGSFVGLVEFMKLRSQRAPAARHADCLAAHPFGEAEISRTEVPEAEFTTGRYTLLPFVLGLRVPRCVRAVAERRDGRRPVWFYGLADRSWACVLFEEGAPEAQVWQAGPRRLWEEVAGAYEWWVARGRPEVTRFGLTVGPEGPHAWLEDPAASWPVG</sequence>
<keyword evidence="8" id="KW-0949">S-adenosyl-L-methionine</keyword>
<gene>
    <name evidence="12" type="ORF">H3146_26260</name>
</gene>
<accession>A0A7W3WQT8</accession>
<dbReference type="Gene3D" id="3.40.50.150">
    <property type="entry name" value="Vaccinia Virus protein VP39"/>
    <property type="match status" value="1"/>
</dbReference>
<dbReference type="PANTHER" id="PTHR11579">
    <property type="entry name" value="PROTEIN-L-ISOASPARTATE O-METHYLTRANSFERASE"/>
    <property type="match status" value="1"/>
</dbReference>